<gene>
    <name evidence="1" type="ORF">GCM10011416_00070</name>
</gene>
<evidence type="ECO:0000313" key="1">
    <source>
        <dbReference type="EMBL" id="GGG87854.1"/>
    </source>
</evidence>
<dbReference type="EMBL" id="BMJW01000001">
    <property type="protein sequence ID" value="GGG87854.1"/>
    <property type="molecule type" value="Genomic_DNA"/>
</dbReference>
<accession>A0A917MC10</accession>
<dbReference type="PROSITE" id="PS51257">
    <property type="entry name" value="PROKAR_LIPOPROTEIN"/>
    <property type="match status" value="1"/>
</dbReference>
<protein>
    <submittedName>
        <fullName evidence="1">Uncharacterized protein</fullName>
    </submittedName>
</protein>
<dbReference type="Proteomes" id="UP000633278">
    <property type="component" value="Unassembled WGS sequence"/>
</dbReference>
<dbReference type="AlphaFoldDB" id="A0A917MC10"/>
<reference evidence="1" key="2">
    <citation type="submission" date="2020-09" db="EMBL/GenBank/DDBJ databases">
        <authorList>
            <person name="Sun Q."/>
            <person name="Zhou Y."/>
        </authorList>
    </citation>
    <scope>NUCLEOTIDE SEQUENCE</scope>
    <source>
        <strain evidence="1">CGMCC 1.15763</strain>
    </source>
</reference>
<name>A0A917MC10_9FLAO</name>
<comment type="caution">
    <text evidence="1">The sequence shown here is derived from an EMBL/GenBank/DDBJ whole genome shotgun (WGS) entry which is preliminary data.</text>
</comment>
<sequence>MKKAIILVVVLMMVSCKEEAKKEVKTTNFPAEMEQVFTAHGGYDAWKAATLLSFHKGDEVHTIDLQSRKTRISAANYSLGFDGSEVWLSQKDSTAFKSNKDFYHNLYFYFYAMPFVLSDDGIHYEKTEDLVFEGNHYPGYKISYGANVGSSPDDNYMIYYNKDTHQMEWLAYTVTFNSKAPSEKFSIIRYNDWHKVGDLLLPKSITWYQQDANGVPTKPRGAATEFIEPKISNEEVQASFFEKPTALQ</sequence>
<proteinExistence type="predicted"/>
<reference evidence="1" key="1">
    <citation type="journal article" date="2014" name="Int. J. Syst. Evol. Microbiol.">
        <title>Complete genome sequence of Corynebacterium casei LMG S-19264T (=DSM 44701T), isolated from a smear-ripened cheese.</title>
        <authorList>
            <consortium name="US DOE Joint Genome Institute (JGI-PGF)"/>
            <person name="Walter F."/>
            <person name="Albersmeier A."/>
            <person name="Kalinowski J."/>
            <person name="Ruckert C."/>
        </authorList>
    </citation>
    <scope>NUCLEOTIDE SEQUENCE</scope>
    <source>
        <strain evidence="1">CGMCC 1.15763</strain>
    </source>
</reference>
<organism evidence="1 2">
    <name type="scientific">Polaribacter pacificus</name>
    <dbReference type="NCBI Taxonomy" id="1775173"/>
    <lineage>
        <taxon>Bacteria</taxon>
        <taxon>Pseudomonadati</taxon>
        <taxon>Bacteroidota</taxon>
        <taxon>Flavobacteriia</taxon>
        <taxon>Flavobacteriales</taxon>
        <taxon>Flavobacteriaceae</taxon>
    </lineage>
</organism>
<keyword evidence="2" id="KW-1185">Reference proteome</keyword>
<dbReference type="RefSeq" id="WP_188597224.1">
    <property type="nucleotide sequence ID" value="NZ_BMJW01000001.1"/>
</dbReference>
<evidence type="ECO:0000313" key="2">
    <source>
        <dbReference type="Proteomes" id="UP000633278"/>
    </source>
</evidence>